<dbReference type="GO" id="GO:0015293">
    <property type="term" value="F:symporter activity"/>
    <property type="evidence" value="ECO:0007669"/>
    <property type="project" value="TreeGrafter"/>
</dbReference>
<name>A0A4R7SRV5_9BACT</name>
<accession>A0A4R7SRV5</accession>
<feature type="transmembrane region" description="Helical" evidence="12">
    <location>
        <begin position="76"/>
        <end position="97"/>
    </location>
</feature>
<evidence type="ECO:0000313" key="14">
    <source>
        <dbReference type="Proteomes" id="UP000295662"/>
    </source>
</evidence>
<dbReference type="GO" id="GO:0006814">
    <property type="term" value="P:sodium ion transport"/>
    <property type="evidence" value="ECO:0007669"/>
    <property type="project" value="UniProtKB-KW"/>
</dbReference>
<comment type="subcellular location">
    <subcellularLocation>
        <location evidence="1">Cell membrane</location>
        <topology evidence="1">Multi-pass membrane protein</topology>
    </subcellularLocation>
</comment>
<evidence type="ECO:0000256" key="5">
    <source>
        <dbReference type="ARBA" id="ARBA00022692"/>
    </source>
</evidence>
<feature type="transmembrane region" description="Helical" evidence="12">
    <location>
        <begin position="6"/>
        <end position="25"/>
    </location>
</feature>
<dbReference type="NCBIfam" id="TIGR00813">
    <property type="entry name" value="sss"/>
    <property type="match status" value="1"/>
</dbReference>
<dbReference type="InterPro" id="IPR038377">
    <property type="entry name" value="Na/Glc_symporter_sf"/>
</dbReference>
<dbReference type="OrthoDB" id="9814523at2"/>
<feature type="transmembrane region" description="Helical" evidence="12">
    <location>
        <begin position="45"/>
        <end position="64"/>
    </location>
</feature>
<reference evidence="13 14" key="1">
    <citation type="submission" date="2019-03" db="EMBL/GenBank/DDBJ databases">
        <title>Genomic Encyclopedia of Archaeal and Bacterial Type Strains, Phase II (KMG-II): from individual species to whole genera.</title>
        <authorList>
            <person name="Goeker M."/>
        </authorList>
    </citation>
    <scope>NUCLEOTIDE SEQUENCE [LARGE SCALE GENOMIC DNA]</scope>
    <source>
        <strain evidence="13 14">ATCC 25309</strain>
    </source>
</reference>
<dbReference type="InterPro" id="IPR001734">
    <property type="entry name" value="Na/solute_symporter"/>
</dbReference>
<feature type="transmembrane region" description="Helical" evidence="12">
    <location>
        <begin position="109"/>
        <end position="130"/>
    </location>
</feature>
<evidence type="ECO:0000256" key="11">
    <source>
        <dbReference type="RuleBase" id="RU362091"/>
    </source>
</evidence>
<sequence>MNLHWVDLLVIIAYFAVTLTVGLWFTRKSRSTDRYYLGGRNFPGWAVGLSFIGGTISSMTFIGYPADSFKTSWVRLLPNLAFPFVALLAAWVFIPFFRQGKVTSAYQYLHLRFGAPVAAYAACVYMAAQIVRMATITYLLAVLLASLSGLAVPWCIVLAAGLTGLYATIGGFEAVIWTEVLQTVVLILGALVCVVVVLNAVPGGFGEVWSQAMNAGKISFDELNVTTGTLEPLRSGWALSEKTMWMLMLVGASQYIAGQLDQDTVQRWCSAKSVKEARKSMVVLGLGALPVWTTFMFLGTCLWVYYQQHPDAASAAILAGSRKSEDILPHFILTALPVGMAGLVVSAALAAGMSSLGCCVSAASMVWVNDIQRKYLVRGRSDGHYLRSGKIASAAFTLLMMGGAVLFHLADTKTIMDASITMTALFGGGISGAFLFGMFTRAGDHRAVLVGIASTVAFTGYALLMQFKILPRSFDPYYTSILANGVMLTSCALAAKALPAANRDLSHLTIWDRPMENPNDKEPS</sequence>
<keyword evidence="9 12" id="KW-0472">Membrane</keyword>
<evidence type="ECO:0000256" key="1">
    <source>
        <dbReference type="ARBA" id="ARBA00004651"/>
    </source>
</evidence>
<keyword evidence="10" id="KW-0739">Sodium transport</keyword>
<feature type="transmembrane region" description="Helical" evidence="12">
    <location>
        <begin position="136"/>
        <end position="168"/>
    </location>
</feature>
<organism evidence="13 14">
    <name type="scientific">Prosthecobacter fusiformis</name>
    <dbReference type="NCBI Taxonomy" id="48464"/>
    <lineage>
        <taxon>Bacteria</taxon>
        <taxon>Pseudomonadati</taxon>
        <taxon>Verrucomicrobiota</taxon>
        <taxon>Verrucomicrobiia</taxon>
        <taxon>Verrucomicrobiales</taxon>
        <taxon>Verrucomicrobiaceae</taxon>
        <taxon>Prosthecobacter</taxon>
    </lineage>
</organism>
<feature type="transmembrane region" description="Helical" evidence="12">
    <location>
        <begin position="281"/>
        <end position="306"/>
    </location>
</feature>
<dbReference type="PANTHER" id="PTHR42985">
    <property type="entry name" value="SODIUM-COUPLED MONOCARBOXYLATE TRANSPORTER"/>
    <property type="match status" value="1"/>
</dbReference>
<evidence type="ECO:0000256" key="4">
    <source>
        <dbReference type="ARBA" id="ARBA00022475"/>
    </source>
</evidence>
<feature type="transmembrane region" description="Helical" evidence="12">
    <location>
        <begin position="447"/>
        <end position="465"/>
    </location>
</feature>
<feature type="transmembrane region" description="Helical" evidence="12">
    <location>
        <begin position="343"/>
        <end position="368"/>
    </location>
</feature>
<evidence type="ECO:0000256" key="2">
    <source>
        <dbReference type="ARBA" id="ARBA00006434"/>
    </source>
</evidence>
<evidence type="ECO:0000256" key="10">
    <source>
        <dbReference type="ARBA" id="ARBA00023201"/>
    </source>
</evidence>
<feature type="transmembrane region" description="Helical" evidence="12">
    <location>
        <begin position="389"/>
        <end position="410"/>
    </location>
</feature>
<keyword evidence="5 12" id="KW-0812">Transmembrane</keyword>
<protein>
    <submittedName>
        <fullName evidence="13">SSS family solute:Na+ symporter</fullName>
    </submittedName>
</protein>
<proteinExistence type="inferred from homology"/>
<dbReference type="InterPro" id="IPR051163">
    <property type="entry name" value="Sodium:Solute_Symporter_SSF"/>
</dbReference>
<dbReference type="GO" id="GO:0005886">
    <property type="term" value="C:plasma membrane"/>
    <property type="evidence" value="ECO:0007669"/>
    <property type="project" value="UniProtKB-SubCell"/>
</dbReference>
<keyword evidence="6 12" id="KW-1133">Transmembrane helix</keyword>
<keyword evidence="3" id="KW-0813">Transport</keyword>
<dbReference type="Gene3D" id="1.20.1730.10">
    <property type="entry name" value="Sodium/glucose cotransporter"/>
    <property type="match status" value="1"/>
</dbReference>
<dbReference type="PANTHER" id="PTHR42985:SF40">
    <property type="entry name" value="LD47995P-RELATED"/>
    <property type="match status" value="1"/>
</dbReference>
<comment type="similarity">
    <text evidence="2 11">Belongs to the sodium:solute symporter (SSF) (TC 2.A.21) family.</text>
</comment>
<evidence type="ECO:0000256" key="8">
    <source>
        <dbReference type="ARBA" id="ARBA00023065"/>
    </source>
</evidence>
<gene>
    <name evidence="13" type="ORF">EI77_01034</name>
</gene>
<keyword evidence="8" id="KW-0406">Ion transport</keyword>
<keyword evidence="7" id="KW-0915">Sodium</keyword>
<keyword evidence="4" id="KW-1003">Cell membrane</keyword>
<dbReference type="EMBL" id="SOCA01000001">
    <property type="protein sequence ID" value="TDU81724.1"/>
    <property type="molecule type" value="Genomic_DNA"/>
</dbReference>
<evidence type="ECO:0000313" key="13">
    <source>
        <dbReference type="EMBL" id="TDU81724.1"/>
    </source>
</evidence>
<dbReference type="RefSeq" id="WP_133793652.1">
    <property type="nucleotide sequence ID" value="NZ_SOCA01000001.1"/>
</dbReference>
<keyword evidence="14" id="KW-1185">Reference proteome</keyword>
<evidence type="ECO:0000256" key="12">
    <source>
        <dbReference type="SAM" id="Phobius"/>
    </source>
</evidence>
<dbReference type="AlphaFoldDB" id="A0A4R7SRV5"/>
<evidence type="ECO:0000256" key="3">
    <source>
        <dbReference type="ARBA" id="ARBA00022448"/>
    </source>
</evidence>
<comment type="caution">
    <text evidence="13">The sequence shown here is derived from an EMBL/GenBank/DDBJ whole genome shotgun (WGS) entry which is preliminary data.</text>
</comment>
<evidence type="ECO:0000256" key="9">
    <source>
        <dbReference type="ARBA" id="ARBA00023136"/>
    </source>
</evidence>
<feature type="transmembrane region" description="Helical" evidence="12">
    <location>
        <begin position="422"/>
        <end position="440"/>
    </location>
</feature>
<evidence type="ECO:0000256" key="7">
    <source>
        <dbReference type="ARBA" id="ARBA00023053"/>
    </source>
</evidence>
<feature type="transmembrane region" description="Helical" evidence="12">
    <location>
        <begin position="180"/>
        <end position="201"/>
    </location>
</feature>
<evidence type="ECO:0000256" key="6">
    <source>
        <dbReference type="ARBA" id="ARBA00022989"/>
    </source>
</evidence>
<dbReference type="PROSITE" id="PS50283">
    <property type="entry name" value="NA_SOLUT_SYMP_3"/>
    <property type="match status" value="1"/>
</dbReference>
<dbReference type="Pfam" id="PF00474">
    <property type="entry name" value="SSF"/>
    <property type="match status" value="1"/>
</dbReference>
<dbReference type="Proteomes" id="UP000295662">
    <property type="component" value="Unassembled WGS sequence"/>
</dbReference>